<dbReference type="EMBL" id="CP104759">
    <property type="protein sequence ID" value="WBG93209.1"/>
    <property type="molecule type" value="Genomic_DNA"/>
</dbReference>
<evidence type="ECO:0000313" key="1">
    <source>
        <dbReference type="EMBL" id="WBG93209.1"/>
    </source>
</evidence>
<dbReference type="KEGG" id="kpie:N5580_19220"/>
<accession>A0AAJ5QQI2</accession>
<dbReference type="AlphaFoldDB" id="A0AAJ5QQI2"/>
<sequence>MSYKCFITLLSISALILSLVIMPKVLKSVRSNPEIERLVKAPNATFRLFSECKKHVADAERCYNAYSAAVYLANLNDCTPSGIELKRKFKGLVEHAKARDIEDEINKQCRPISFSQPNA</sequence>
<protein>
    <submittedName>
        <fullName evidence="1">Uncharacterized protein</fullName>
    </submittedName>
</protein>
<proteinExistence type="predicted"/>
<name>A0AAJ5QQI2_9GAMM</name>
<gene>
    <name evidence="1" type="ORF">N5580_19220</name>
</gene>
<dbReference type="GeneID" id="78234907"/>
<keyword evidence="1" id="KW-0614">Plasmid</keyword>
<evidence type="ECO:0000313" key="2">
    <source>
        <dbReference type="Proteomes" id="UP001211544"/>
    </source>
</evidence>
<keyword evidence="2" id="KW-1185">Reference proteome</keyword>
<organism evidence="1 2">
    <name type="scientific">Pantoea piersonii</name>
    <dbReference type="NCBI Taxonomy" id="2364647"/>
    <lineage>
        <taxon>Bacteria</taxon>
        <taxon>Pseudomonadati</taxon>
        <taxon>Pseudomonadota</taxon>
        <taxon>Gammaproteobacteria</taxon>
        <taxon>Enterobacterales</taxon>
        <taxon>Erwiniaceae</taxon>
        <taxon>Pantoea</taxon>
    </lineage>
</organism>
<dbReference type="RefSeq" id="WP_120456439.1">
    <property type="nucleotide sequence ID" value="NZ_CP104759.1"/>
</dbReference>
<dbReference type="Proteomes" id="UP001211544">
    <property type="component" value="Plasmid pGABEKP28_1"/>
</dbReference>
<reference evidence="1 2" key="1">
    <citation type="journal article" date="2022" name="J Glob Antimicrob Resist">
        <title>First complete genome of a multidrug resistant strain of the novel human pathogen Kalamiella piersonii (GABEKP28) identified in human saliva.</title>
        <authorList>
            <person name="McDonagh F."/>
            <person name="Singh N.K."/>
            <person name="Venkateswaran K."/>
            <person name="Lonappan A.M."/>
            <person name="Hallahan B."/>
            <person name="Tuohy A."/>
            <person name="Burke L."/>
            <person name="Kovarova A."/>
            <person name="Miliotis G."/>
        </authorList>
    </citation>
    <scope>NUCLEOTIDE SEQUENCE [LARGE SCALE GENOMIC DNA]</scope>
    <source>
        <strain evidence="1 2">GABEKP28</strain>
    </source>
</reference>
<geneLocation type="plasmid" evidence="1 2">
    <name>pGABEKP28_1</name>
</geneLocation>